<proteinExistence type="predicted"/>
<accession>A0A931HVL8</accession>
<dbReference type="Proteomes" id="UP000614490">
    <property type="component" value="Unassembled WGS sequence"/>
</dbReference>
<gene>
    <name evidence="1" type="ORF">H0267_10355</name>
</gene>
<dbReference type="AlphaFoldDB" id="A0A931HVL8"/>
<sequence length="59" mass="6392">MDIAALSMMMSTTQVKQQASLSVMDKAIGDAESKGNQMVEMLEKSIPHPDLGNKIDLRG</sequence>
<name>A0A931HVL8_9BACI</name>
<dbReference type="Pfam" id="PF14070">
    <property type="entry name" value="YjfB_motility"/>
    <property type="match status" value="1"/>
</dbReference>
<organism evidence="1 2">
    <name type="scientific">Halobacillus yeomjeoni</name>
    <dbReference type="NCBI Taxonomy" id="311194"/>
    <lineage>
        <taxon>Bacteria</taxon>
        <taxon>Bacillati</taxon>
        <taxon>Bacillota</taxon>
        <taxon>Bacilli</taxon>
        <taxon>Bacillales</taxon>
        <taxon>Bacillaceae</taxon>
        <taxon>Halobacillus</taxon>
    </lineage>
</organism>
<evidence type="ECO:0000313" key="2">
    <source>
        <dbReference type="Proteomes" id="UP000614490"/>
    </source>
</evidence>
<keyword evidence="2" id="KW-1185">Reference proteome</keyword>
<dbReference type="RefSeq" id="WP_197317238.1">
    <property type="nucleotide sequence ID" value="NZ_JADZSC010000002.1"/>
</dbReference>
<dbReference type="EMBL" id="JADZSC010000002">
    <property type="protein sequence ID" value="MBH0230615.1"/>
    <property type="molecule type" value="Genomic_DNA"/>
</dbReference>
<reference evidence="1 2" key="1">
    <citation type="journal article" date="2005" name="Int. J. Syst. Evol. Microbiol.">
        <title>Halobacillus yeomjeoni sp. nov., isolated from a marine solar saltern in Korea.</title>
        <authorList>
            <person name="Yoon J.H."/>
            <person name="Kang S.J."/>
            <person name="Lee C.H."/>
            <person name="Oh H.W."/>
            <person name="Oh T.K."/>
        </authorList>
    </citation>
    <scope>NUCLEOTIDE SEQUENCE [LARGE SCALE GENOMIC DNA]</scope>
    <source>
        <strain evidence="1 2">KCTC 3957</strain>
    </source>
</reference>
<protein>
    <submittedName>
        <fullName evidence="1">YjfB family protein</fullName>
    </submittedName>
</protein>
<dbReference type="InterPro" id="IPR025906">
    <property type="entry name" value="YjfB_motility"/>
</dbReference>
<evidence type="ECO:0000313" key="1">
    <source>
        <dbReference type="EMBL" id="MBH0230615.1"/>
    </source>
</evidence>
<comment type="caution">
    <text evidence="1">The sequence shown here is derived from an EMBL/GenBank/DDBJ whole genome shotgun (WGS) entry which is preliminary data.</text>
</comment>